<dbReference type="InterPro" id="IPR036259">
    <property type="entry name" value="MFS_trans_sf"/>
</dbReference>
<feature type="transmembrane region" description="Helical" evidence="8">
    <location>
        <begin position="182"/>
        <end position="202"/>
    </location>
</feature>
<dbReference type="PANTHER" id="PTHR23515">
    <property type="entry name" value="HIGH-AFFINITY NITRATE TRANSPORTER 2.3"/>
    <property type="match status" value="1"/>
</dbReference>
<dbReference type="EMBL" id="FMWP01000012">
    <property type="protein sequence ID" value="SCZ88110.1"/>
    <property type="molecule type" value="Genomic_DNA"/>
</dbReference>
<feature type="transmembrane region" description="Helical" evidence="8">
    <location>
        <begin position="468"/>
        <end position="485"/>
    </location>
</feature>
<evidence type="ECO:0000256" key="7">
    <source>
        <dbReference type="ARBA" id="ARBA00023136"/>
    </source>
</evidence>
<feature type="transmembrane region" description="Helical" evidence="8">
    <location>
        <begin position="253"/>
        <end position="274"/>
    </location>
</feature>
<dbReference type="SUPFAM" id="SSF103473">
    <property type="entry name" value="MFS general substrate transporter"/>
    <property type="match status" value="1"/>
</dbReference>
<protein>
    <submittedName>
        <fullName evidence="10">BZ3500_MvSof-1268-A1-R1_Chr2-1g04196 protein</fullName>
    </submittedName>
</protein>
<dbReference type="AlphaFoldDB" id="A0A2X0M1V7"/>
<dbReference type="GO" id="GO:0015113">
    <property type="term" value="F:nitrite transmembrane transporter activity"/>
    <property type="evidence" value="ECO:0007669"/>
    <property type="project" value="InterPro"/>
</dbReference>
<feature type="transmembrane region" description="Helical" evidence="8">
    <location>
        <begin position="536"/>
        <end position="555"/>
    </location>
</feature>
<sequence>MSTLVREKEVSSSASSAHFDSQGVVEAAKGVNSNNATLNYNEPPPFRIASLWEKPVVNPLNGKSQTLPMFNLANPYTRNFHLSWLGFFVAFLSWFAFPPLIPEAIKTDLKLTTAQIGNSNITALASTLANDVAFFLSRSGVRLIMGPFVDRFGPRKVMAALLLLGAIPSGLAGTITNYKGLYIIRFFIGILGATFVPCQAWTTAMFDKNIVGTANAFTGGWGNLGGGVTFVVQVALFQALLNDGLSSHSAWRAAFAIVPCPILIFVAILCLVFGTDCPAGKWSERHTMPASSIAMSRGHLTTLDASQRRIAEQKMTDKEAGKVTVQEAVDDDVAEQLHDIDVAVAEKPSIAGTLKIATTPYTWLPSIMYMTTFGFELAVDANLASVLFAVHKSPSFGQLKAGYYASIFGFLNVWTRPLGGILGDMIGKRWGPKGKKYATLTCGFLQGVLSLAYGLHTLHAFTHGNKKGPSLGFQIGLIVVMAIFNEMANGLNFSLVPHCVPYSNGIITGIVGAAGNLGGIIYALMFRFHPQQGYAAAWWISGIFAMVVNLMVIAIPPPKH</sequence>
<keyword evidence="4 8" id="KW-0812">Transmembrane</keyword>
<evidence type="ECO:0000256" key="1">
    <source>
        <dbReference type="ARBA" id="ARBA00004141"/>
    </source>
</evidence>
<evidence type="ECO:0000256" key="3">
    <source>
        <dbReference type="ARBA" id="ARBA00022448"/>
    </source>
</evidence>
<evidence type="ECO:0000256" key="5">
    <source>
        <dbReference type="ARBA" id="ARBA00022989"/>
    </source>
</evidence>
<dbReference type="InterPro" id="IPR004737">
    <property type="entry name" value="NO3_transporter_NarK/NarU-like"/>
</dbReference>
<dbReference type="NCBIfam" id="TIGR00886">
    <property type="entry name" value="2A0108"/>
    <property type="match status" value="1"/>
</dbReference>
<feature type="transmembrane region" description="Helical" evidence="8">
    <location>
        <begin position="222"/>
        <end position="241"/>
    </location>
</feature>
<comment type="subcellular location">
    <subcellularLocation>
        <location evidence="1">Membrane</location>
        <topology evidence="1">Multi-pass membrane protein</topology>
    </subcellularLocation>
</comment>
<dbReference type="InterPro" id="IPR020846">
    <property type="entry name" value="MFS_dom"/>
</dbReference>
<keyword evidence="5 8" id="KW-1133">Transmembrane helix</keyword>
<feature type="transmembrane region" description="Helical" evidence="8">
    <location>
        <begin position="157"/>
        <end position="175"/>
    </location>
</feature>
<dbReference type="InterPro" id="IPR011701">
    <property type="entry name" value="MFS"/>
</dbReference>
<evidence type="ECO:0000259" key="9">
    <source>
        <dbReference type="PROSITE" id="PS50850"/>
    </source>
</evidence>
<accession>A0A2X0M1V7</accession>
<dbReference type="PROSITE" id="PS50850">
    <property type="entry name" value="MFS"/>
    <property type="match status" value="1"/>
</dbReference>
<feature type="transmembrane region" description="Helical" evidence="8">
    <location>
        <begin position="82"/>
        <end position="101"/>
    </location>
</feature>
<keyword evidence="7 8" id="KW-0472">Membrane</keyword>
<evidence type="ECO:0000313" key="10">
    <source>
        <dbReference type="EMBL" id="SCZ88110.1"/>
    </source>
</evidence>
<dbReference type="Pfam" id="PF07690">
    <property type="entry name" value="MFS_1"/>
    <property type="match status" value="1"/>
</dbReference>
<proteinExistence type="inferred from homology"/>
<keyword evidence="3" id="KW-0813">Transport</keyword>
<feature type="transmembrane region" description="Helical" evidence="8">
    <location>
        <begin position="437"/>
        <end position="456"/>
    </location>
</feature>
<dbReference type="STRING" id="289078.A0A2X0M1V7"/>
<feature type="transmembrane region" description="Helical" evidence="8">
    <location>
        <begin position="401"/>
        <end position="417"/>
    </location>
</feature>
<reference evidence="11" key="1">
    <citation type="submission" date="2016-10" db="EMBL/GenBank/DDBJ databases">
        <authorList>
            <person name="Jeantristanb JTB J.-T."/>
            <person name="Ricardo R."/>
        </authorList>
    </citation>
    <scope>NUCLEOTIDE SEQUENCE [LARGE SCALE GENOMIC DNA]</scope>
</reference>
<gene>
    <name evidence="10" type="ORF">BZ3500_MVSOF-1268-A1-R1_CHR2-1G04196</name>
</gene>
<organism evidence="10 11">
    <name type="scientific">Microbotryum saponariae</name>
    <dbReference type="NCBI Taxonomy" id="289078"/>
    <lineage>
        <taxon>Eukaryota</taxon>
        <taxon>Fungi</taxon>
        <taxon>Dikarya</taxon>
        <taxon>Basidiomycota</taxon>
        <taxon>Pucciniomycotina</taxon>
        <taxon>Microbotryomycetes</taxon>
        <taxon>Microbotryales</taxon>
        <taxon>Microbotryaceae</taxon>
        <taxon>Microbotryum</taxon>
    </lineage>
</organism>
<name>A0A2X0M1V7_9BASI</name>
<comment type="similarity">
    <text evidence="2">Belongs to the major facilitator superfamily. Nitrate/nitrite porter (TC 2.A.1.8) family.</text>
</comment>
<feature type="domain" description="Major facilitator superfamily (MFS) profile" evidence="9">
    <location>
        <begin position="79"/>
        <end position="560"/>
    </location>
</feature>
<dbReference type="GO" id="GO:0015112">
    <property type="term" value="F:nitrate transmembrane transporter activity"/>
    <property type="evidence" value="ECO:0007669"/>
    <property type="project" value="InterPro"/>
</dbReference>
<dbReference type="InterPro" id="IPR044772">
    <property type="entry name" value="NO3_transporter"/>
</dbReference>
<dbReference type="GO" id="GO:0016020">
    <property type="term" value="C:membrane"/>
    <property type="evidence" value="ECO:0007669"/>
    <property type="project" value="UniProtKB-SubCell"/>
</dbReference>
<dbReference type="OrthoDB" id="434240at2759"/>
<keyword evidence="11" id="KW-1185">Reference proteome</keyword>
<dbReference type="Proteomes" id="UP000249723">
    <property type="component" value="Unassembled WGS sequence"/>
</dbReference>
<evidence type="ECO:0000256" key="6">
    <source>
        <dbReference type="ARBA" id="ARBA00023063"/>
    </source>
</evidence>
<dbReference type="Gene3D" id="1.20.1250.20">
    <property type="entry name" value="MFS general substrate transporter like domains"/>
    <property type="match status" value="2"/>
</dbReference>
<evidence type="ECO:0000256" key="8">
    <source>
        <dbReference type="SAM" id="Phobius"/>
    </source>
</evidence>
<evidence type="ECO:0000256" key="2">
    <source>
        <dbReference type="ARBA" id="ARBA00008432"/>
    </source>
</evidence>
<keyword evidence="6" id="KW-0534">Nitrate assimilation</keyword>
<feature type="transmembrane region" description="Helical" evidence="8">
    <location>
        <begin position="505"/>
        <end position="524"/>
    </location>
</feature>
<evidence type="ECO:0000313" key="11">
    <source>
        <dbReference type="Proteomes" id="UP000249723"/>
    </source>
</evidence>
<dbReference type="GO" id="GO:0042128">
    <property type="term" value="P:nitrate assimilation"/>
    <property type="evidence" value="ECO:0007669"/>
    <property type="project" value="UniProtKB-KW"/>
</dbReference>
<evidence type="ECO:0000256" key="4">
    <source>
        <dbReference type="ARBA" id="ARBA00022692"/>
    </source>
</evidence>